<evidence type="ECO:0000313" key="2">
    <source>
        <dbReference type="Proteomes" id="UP000199611"/>
    </source>
</evidence>
<dbReference type="OrthoDB" id="9800594at2"/>
<protein>
    <submittedName>
        <fullName evidence="1">Uncharacterized protein</fullName>
    </submittedName>
</protein>
<keyword evidence="2" id="KW-1185">Reference proteome</keyword>
<reference evidence="2" key="1">
    <citation type="submission" date="2016-10" db="EMBL/GenBank/DDBJ databases">
        <authorList>
            <person name="Varghese N."/>
            <person name="Submissions S."/>
        </authorList>
    </citation>
    <scope>NUCLEOTIDE SEQUENCE [LARGE SCALE GENOMIC DNA]</scope>
    <source>
        <strain evidence="2">DSM 9990</strain>
    </source>
</reference>
<accession>A0A1I4T880</accession>
<dbReference type="STRING" id="39841.SAMN05660836_01277"/>
<organism evidence="1 2">
    <name type="scientific">Thermodesulforhabdus norvegica</name>
    <dbReference type="NCBI Taxonomy" id="39841"/>
    <lineage>
        <taxon>Bacteria</taxon>
        <taxon>Pseudomonadati</taxon>
        <taxon>Thermodesulfobacteriota</taxon>
        <taxon>Syntrophobacteria</taxon>
        <taxon>Syntrophobacterales</taxon>
        <taxon>Thermodesulforhabdaceae</taxon>
        <taxon>Thermodesulforhabdus</taxon>
    </lineage>
</organism>
<sequence>MTHEVNTSESYILREISRAGGFYGIFGKELIKAVQPCMDRALRCVERSRRIMQELGLDEICRKCDEEEGGSCCGKGIENYYGMSLLLANLMAAVELPKKRYDPGGCFFLVPGGCSLVFRHTICVNYLCRKIYDELGSDSIVKLQEISGHEINAVFELNERILAFLRFRNHGSADL</sequence>
<dbReference type="Proteomes" id="UP000199611">
    <property type="component" value="Unassembled WGS sequence"/>
</dbReference>
<dbReference type="RefSeq" id="WP_093394359.1">
    <property type="nucleotide sequence ID" value="NZ_FOUU01000003.1"/>
</dbReference>
<dbReference type="EMBL" id="FOUU01000003">
    <property type="protein sequence ID" value="SFM72777.1"/>
    <property type="molecule type" value="Genomic_DNA"/>
</dbReference>
<name>A0A1I4T880_9BACT</name>
<gene>
    <name evidence="1" type="ORF">SAMN05660836_01277</name>
</gene>
<dbReference type="AlphaFoldDB" id="A0A1I4T880"/>
<proteinExistence type="predicted"/>
<evidence type="ECO:0000313" key="1">
    <source>
        <dbReference type="EMBL" id="SFM72777.1"/>
    </source>
</evidence>